<proteinExistence type="predicted"/>
<evidence type="ECO:0000313" key="1">
    <source>
        <dbReference type="EMBL" id="CAB4759159.1"/>
    </source>
</evidence>
<dbReference type="InterPro" id="IPR011004">
    <property type="entry name" value="Trimer_LpxA-like_sf"/>
</dbReference>
<dbReference type="PANTHER" id="PTHR43300">
    <property type="entry name" value="ACETYLTRANSFERASE"/>
    <property type="match status" value="1"/>
</dbReference>
<dbReference type="InterPro" id="IPR050179">
    <property type="entry name" value="Trans_hexapeptide_repeat"/>
</dbReference>
<accession>A0A6J6UL46</accession>
<name>A0A6J6UL46_9ZZZZ</name>
<protein>
    <submittedName>
        <fullName evidence="1">Unannotated protein</fullName>
    </submittedName>
</protein>
<dbReference type="SUPFAM" id="SSF51161">
    <property type="entry name" value="Trimeric LpxA-like enzymes"/>
    <property type="match status" value="1"/>
</dbReference>
<gene>
    <name evidence="1" type="ORF">UFOPK2855_00576</name>
</gene>
<dbReference type="PANTHER" id="PTHR43300:SF7">
    <property type="entry name" value="UDP-N-ACETYLBACILLOSAMINE N-ACETYLTRANSFERASE"/>
    <property type="match status" value="1"/>
</dbReference>
<dbReference type="AlphaFoldDB" id="A0A6J6UL46"/>
<reference evidence="1" key="1">
    <citation type="submission" date="2020-05" db="EMBL/GenBank/DDBJ databases">
        <authorList>
            <person name="Chiriac C."/>
            <person name="Salcher M."/>
            <person name="Ghai R."/>
            <person name="Kavagutti S V."/>
        </authorList>
    </citation>
    <scope>NUCLEOTIDE SEQUENCE</scope>
</reference>
<organism evidence="1">
    <name type="scientific">freshwater metagenome</name>
    <dbReference type="NCBI Taxonomy" id="449393"/>
    <lineage>
        <taxon>unclassified sequences</taxon>
        <taxon>metagenomes</taxon>
        <taxon>ecological metagenomes</taxon>
    </lineage>
</organism>
<dbReference type="EMBL" id="CAEZZK010000095">
    <property type="protein sequence ID" value="CAB4759159.1"/>
    <property type="molecule type" value="Genomic_DNA"/>
</dbReference>
<dbReference type="Gene3D" id="2.160.10.10">
    <property type="entry name" value="Hexapeptide repeat proteins"/>
    <property type="match status" value="1"/>
</dbReference>
<sequence>MNKKRIAIFGVLDSLTGRLVELLNRLGTYEICFFISVNELPKIDAQYEHSVRPHNRTEFPIGNSIYGREIFIGDDYINRLREMQIEACFVIEDDQLLRSQIIEDLNKDGIKALSYIDPSTVLGGNNRLGPGTIIFPNCYLGYKTDTEVGSIIQPGCLIEHHSVIGSYVNINPRLTTGGFVKIEDFAQINISVEIINRIVIGRRTVIGAGSLVLENCDSRSLYYGRPAVFVRSI</sequence>